<dbReference type="SUPFAM" id="SSF117281">
    <property type="entry name" value="Kelch motif"/>
    <property type="match status" value="1"/>
</dbReference>
<dbReference type="Proteomes" id="UP000306102">
    <property type="component" value="Unassembled WGS sequence"/>
</dbReference>
<dbReference type="PANTHER" id="PTHR47365:SF2">
    <property type="entry name" value="KELCH-LIKE PROTEIN 23"/>
    <property type="match status" value="1"/>
</dbReference>
<proteinExistence type="predicted"/>
<accession>A0A4S4EHF2</accession>
<dbReference type="Pfam" id="PF01344">
    <property type="entry name" value="Kelch_1"/>
    <property type="match status" value="1"/>
</dbReference>
<dbReference type="AlphaFoldDB" id="A0A4S4EHF2"/>
<reference evidence="2 3" key="1">
    <citation type="journal article" date="2018" name="Proc. Natl. Acad. Sci. U.S.A.">
        <title>Draft genome sequence of Camellia sinensis var. sinensis provides insights into the evolution of the tea genome and tea quality.</title>
        <authorList>
            <person name="Wei C."/>
            <person name="Yang H."/>
            <person name="Wang S."/>
            <person name="Zhao J."/>
            <person name="Liu C."/>
            <person name="Gao L."/>
            <person name="Xia E."/>
            <person name="Lu Y."/>
            <person name="Tai Y."/>
            <person name="She G."/>
            <person name="Sun J."/>
            <person name="Cao H."/>
            <person name="Tong W."/>
            <person name="Gao Q."/>
            <person name="Li Y."/>
            <person name="Deng W."/>
            <person name="Jiang X."/>
            <person name="Wang W."/>
            <person name="Chen Q."/>
            <person name="Zhang S."/>
            <person name="Li H."/>
            <person name="Wu J."/>
            <person name="Wang P."/>
            <person name="Li P."/>
            <person name="Shi C."/>
            <person name="Zheng F."/>
            <person name="Jian J."/>
            <person name="Huang B."/>
            <person name="Shan D."/>
            <person name="Shi M."/>
            <person name="Fang C."/>
            <person name="Yue Y."/>
            <person name="Li F."/>
            <person name="Li D."/>
            <person name="Wei S."/>
            <person name="Han B."/>
            <person name="Jiang C."/>
            <person name="Yin Y."/>
            <person name="Xia T."/>
            <person name="Zhang Z."/>
            <person name="Bennetzen J.L."/>
            <person name="Zhao S."/>
            <person name="Wan X."/>
        </authorList>
    </citation>
    <scope>NUCLEOTIDE SEQUENCE [LARGE SCALE GENOMIC DNA]</scope>
    <source>
        <strain evidence="3">cv. Shuchazao</strain>
        <tissue evidence="2">Leaf</tissue>
    </source>
</reference>
<sequence>MGSLSSPPQFSLPPRENSQNTSSDQYRVYAAFCTRDATPNMSLCNRIDSYDPSSNSWNRVSTIPGIENHVLKGFSMVSIGDSIYVIGGLLRHKMVGRDLDEIIEVDLEVLPSVLRYNVRANVWFKCAPLGTARFDFACTVTGGKIYVAGGQSTLGSARGISSAEVYDPALDEWKPLPNMSTLRYKCVGVTWQGKIHVVGGFAERGGGDRLGPYNMARSSAEVYDTGHAKWELEARMWALDVPPNQIVAVDEKLYSSGDCLKVWKGHIDAYDRKENIWNVVDGSYLDTLSSPTSTSDDATEERVYLTMAPIGTHLYFLAGYRVAGDISRLKSVVHVFDTSANGYGWRSFGPTEEEGEKEMCCHCCVVKQVS</sequence>
<dbReference type="SMART" id="SM00612">
    <property type="entry name" value="Kelch"/>
    <property type="match status" value="2"/>
</dbReference>
<gene>
    <name evidence="2" type="ORF">TEA_008954</name>
</gene>
<evidence type="ECO:0000313" key="2">
    <source>
        <dbReference type="EMBL" id="THG15919.1"/>
    </source>
</evidence>
<feature type="region of interest" description="Disordered" evidence="1">
    <location>
        <begin position="1"/>
        <end position="22"/>
    </location>
</feature>
<dbReference type="InterPro" id="IPR015915">
    <property type="entry name" value="Kelch-typ_b-propeller"/>
</dbReference>
<feature type="compositionally biased region" description="Low complexity" evidence="1">
    <location>
        <begin position="1"/>
        <end position="14"/>
    </location>
</feature>
<name>A0A4S4EHF2_CAMSN</name>
<evidence type="ECO:0000256" key="1">
    <source>
        <dbReference type="SAM" id="MobiDB-lite"/>
    </source>
</evidence>
<dbReference type="PANTHER" id="PTHR47365">
    <property type="entry name" value="PLANT PROTEIN, PUTATIVE-RELATED"/>
    <property type="match status" value="1"/>
</dbReference>
<comment type="caution">
    <text evidence="2">The sequence shown here is derived from an EMBL/GenBank/DDBJ whole genome shotgun (WGS) entry which is preliminary data.</text>
</comment>
<organism evidence="2 3">
    <name type="scientific">Camellia sinensis var. sinensis</name>
    <name type="common">China tea</name>
    <dbReference type="NCBI Taxonomy" id="542762"/>
    <lineage>
        <taxon>Eukaryota</taxon>
        <taxon>Viridiplantae</taxon>
        <taxon>Streptophyta</taxon>
        <taxon>Embryophyta</taxon>
        <taxon>Tracheophyta</taxon>
        <taxon>Spermatophyta</taxon>
        <taxon>Magnoliopsida</taxon>
        <taxon>eudicotyledons</taxon>
        <taxon>Gunneridae</taxon>
        <taxon>Pentapetalae</taxon>
        <taxon>asterids</taxon>
        <taxon>Ericales</taxon>
        <taxon>Theaceae</taxon>
        <taxon>Camellia</taxon>
    </lineage>
</organism>
<keyword evidence="3" id="KW-1185">Reference proteome</keyword>
<evidence type="ECO:0000313" key="3">
    <source>
        <dbReference type="Proteomes" id="UP000306102"/>
    </source>
</evidence>
<dbReference type="Gene3D" id="2.120.10.80">
    <property type="entry name" value="Kelch-type beta propeller"/>
    <property type="match status" value="1"/>
</dbReference>
<dbReference type="EMBL" id="SDRB02004384">
    <property type="protein sequence ID" value="THG15919.1"/>
    <property type="molecule type" value="Genomic_DNA"/>
</dbReference>
<dbReference type="InterPro" id="IPR006652">
    <property type="entry name" value="Kelch_1"/>
</dbReference>
<protein>
    <submittedName>
        <fullName evidence="2">Uncharacterized protein</fullName>
    </submittedName>
</protein>